<dbReference type="Proteomes" id="UP000254939">
    <property type="component" value="Unassembled WGS sequence"/>
</dbReference>
<organism evidence="1 2">
    <name type="scientific">Rhizobium grahamii</name>
    <dbReference type="NCBI Taxonomy" id="1120045"/>
    <lineage>
        <taxon>Bacteria</taxon>
        <taxon>Pseudomonadati</taxon>
        <taxon>Pseudomonadota</taxon>
        <taxon>Alphaproteobacteria</taxon>
        <taxon>Hyphomicrobiales</taxon>
        <taxon>Rhizobiaceae</taxon>
        <taxon>Rhizobium/Agrobacterium group</taxon>
        <taxon>Rhizobium</taxon>
    </lineage>
</organism>
<keyword evidence="1" id="KW-0808">Transferase</keyword>
<gene>
    <name evidence="1" type="ORF">B5K06_05420</name>
</gene>
<comment type="caution">
    <text evidence="1">The sequence shown here is derived from an EMBL/GenBank/DDBJ whole genome shotgun (WGS) entry which is preliminary data.</text>
</comment>
<evidence type="ECO:0000313" key="1">
    <source>
        <dbReference type="EMBL" id="RDJ14341.1"/>
    </source>
</evidence>
<evidence type="ECO:0000313" key="2">
    <source>
        <dbReference type="Proteomes" id="UP000254939"/>
    </source>
</evidence>
<dbReference type="RefSeq" id="WP_114712001.1">
    <property type="nucleotide sequence ID" value="NZ_KZ857258.1"/>
</dbReference>
<sequence>MGIRNFLIEGVSGTGKTSIATGLQQRGYHVIHGDRELAYQGDPETGEPLDGSALKRSVLDVAFGHKHHLWDIDKVKSLVADQSHPISFFCGGSRNFHHFIDLLDEVFVLDVDLDTLKRRLAGRPEDEFGARPAEQEVIMRLHATNEDIPRNATAIDATAPLASVIDDILSKCGETRTVMAAFGSVRP</sequence>
<dbReference type="InterPro" id="IPR027417">
    <property type="entry name" value="P-loop_NTPase"/>
</dbReference>
<name>A0A370KTQ8_9HYPH</name>
<dbReference type="AlphaFoldDB" id="A0A370KTQ8"/>
<dbReference type="SUPFAM" id="SSF52540">
    <property type="entry name" value="P-loop containing nucleoside triphosphate hydrolases"/>
    <property type="match status" value="1"/>
</dbReference>
<keyword evidence="1" id="KW-0418">Kinase</keyword>
<dbReference type="Gene3D" id="3.40.50.300">
    <property type="entry name" value="P-loop containing nucleotide triphosphate hydrolases"/>
    <property type="match status" value="1"/>
</dbReference>
<accession>A0A370KTQ8</accession>
<dbReference type="OrthoDB" id="7347703at2"/>
<reference evidence="1 2" key="1">
    <citation type="submission" date="2017-03" db="EMBL/GenBank/DDBJ databases">
        <title>Genome analysis of Rhizobial strains effectives or ineffectives for nitrogen fixation isolated from bean seeds.</title>
        <authorList>
            <person name="Peralta H."/>
            <person name="Aguilar-Vera A."/>
            <person name="Mora Y."/>
            <person name="Vargas-Lagunas C."/>
            <person name="Girard L."/>
            <person name="Mora J."/>
        </authorList>
    </citation>
    <scope>NUCLEOTIDE SEQUENCE [LARGE SCALE GENOMIC DNA]</scope>
    <source>
        <strain evidence="1 2">CCGM3</strain>
    </source>
</reference>
<dbReference type="GO" id="GO:0016301">
    <property type="term" value="F:kinase activity"/>
    <property type="evidence" value="ECO:0007669"/>
    <property type="project" value="UniProtKB-KW"/>
</dbReference>
<protein>
    <submittedName>
        <fullName evidence="1">Nucleoside kinase</fullName>
    </submittedName>
</protein>
<proteinExistence type="predicted"/>
<dbReference type="EMBL" id="NAAC01000006">
    <property type="protein sequence ID" value="RDJ14341.1"/>
    <property type="molecule type" value="Genomic_DNA"/>
</dbReference>